<dbReference type="Proteomes" id="UP000594205">
    <property type="component" value="Chromosome"/>
</dbReference>
<accession>A0A7M2SUS6</accession>
<dbReference type="KEGG" id="sfeu:IM697_17460"/>
<gene>
    <name evidence="2" type="ORF">IM697_17460</name>
</gene>
<evidence type="ECO:0000313" key="3">
    <source>
        <dbReference type="Proteomes" id="UP000594205"/>
    </source>
</evidence>
<dbReference type="EMBL" id="CP063373">
    <property type="protein sequence ID" value="QOV40022.1"/>
    <property type="molecule type" value="Genomic_DNA"/>
</dbReference>
<proteinExistence type="predicted"/>
<keyword evidence="3" id="KW-1185">Reference proteome</keyword>
<organism evidence="2 3">
    <name type="scientific">Streptomyces ferrugineus</name>
    <dbReference type="NCBI Taxonomy" id="1413221"/>
    <lineage>
        <taxon>Bacteria</taxon>
        <taxon>Bacillati</taxon>
        <taxon>Actinomycetota</taxon>
        <taxon>Actinomycetes</taxon>
        <taxon>Kitasatosporales</taxon>
        <taxon>Streptomycetaceae</taxon>
        <taxon>Streptomyces</taxon>
    </lineage>
</organism>
<feature type="compositionally biased region" description="Low complexity" evidence="1">
    <location>
        <begin position="61"/>
        <end position="72"/>
    </location>
</feature>
<reference evidence="2 3" key="1">
    <citation type="submission" date="2020-10" db="EMBL/GenBank/DDBJ databases">
        <title>Streptomyces ferrugineus complate genome analysis.</title>
        <authorList>
            <person name="Anwar N."/>
        </authorList>
    </citation>
    <scope>NUCLEOTIDE SEQUENCE [LARGE SCALE GENOMIC DNA]</scope>
    <source>
        <strain evidence="2 3">CCTCC AA2014009</strain>
    </source>
</reference>
<sequence length="117" mass="11798">MSYVVPATGIRGRPSIYAELVAEWRAKGRAVPGRRDTAWDHATAADGRPTAVTSSAVGPCAGLAPAADAEPAGEPHADEPGHVPAILVPRGLPGPVFVWEGSACGGRVGVAGPLKAD</sequence>
<evidence type="ECO:0000313" key="2">
    <source>
        <dbReference type="EMBL" id="QOV40022.1"/>
    </source>
</evidence>
<protein>
    <submittedName>
        <fullName evidence="2">Uncharacterized protein</fullName>
    </submittedName>
</protein>
<dbReference type="RefSeq" id="WP_194048610.1">
    <property type="nucleotide sequence ID" value="NZ_CP063373.1"/>
</dbReference>
<evidence type="ECO:0000256" key="1">
    <source>
        <dbReference type="SAM" id="MobiDB-lite"/>
    </source>
</evidence>
<name>A0A7M2SUS6_9ACTN</name>
<feature type="region of interest" description="Disordered" evidence="1">
    <location>
        <begin position="61"/>
        <end position="84"/>
    </location>
</feature>
<dbReference type="AlphaFoldDB" id="A0A7M2SUS6"/>